<keyword evidence="1 4" id="KW-0378">Hydrolase</keyword>
<feature type="domain" description="Xaa-Pro dipeptidyl-peptidase C-terminal" evidence="3">
    <location>
        <begin position="361"/>
        <end position="580"/>
    </location>
</feature>
<dbReference type="GO" id="GO:0008239">
    <property type="term" value="F:dipeptidyl-peptidase activity"/>
    <property type="evidence" value="ECO:0007669"/>
    <property type="project" value="InterPro"/>
</dbReference>
<gene>
    <name evidence="4" type="ORF">BBI10_00290</name>
</gene>
<dbReference type="SUPFAM" id="SSF49785">
    <property type="entry name" value="Galactose-binding domain-like"/>
    <property type="match status" value="1"/>
</dbReference>
<dbReference type="SMART" id="SM00939">
    <property type="entry name" value="PepX_C"/>
    <property type="match status" value="1"/>
</dbReference>
<dbReference type="Proteomes" id="UP000095143">
    <property type="component" value="Unassembled WGS sequence"/>
</dbReference>
<dbReference type="InterPro" id="IPR013736">
    <property type="entry name" value="Xaa-Pro_dipept_C"/>
</dbReference>
<evidence type="ECO:0000256" key="1">
    <source>
        <dbReference type="ARBA" id="ARBA00022801"/>
    </source>
</evidence>
<organism evidence="4 5">
    <name type="scientific">Pseudomonas graminis</name>
    <dbReference type="NCBI Taxonomy" id="158627"/>
    <lineage>
        <taxon>Bacteria</taxon>
        <taxon>Pseudomonadati</taxon>
        <taxon>Pseudomonadota</taxon>
        <taxon>Gammaproteobacteria</taxon>
        <taxon>Pseudomonadales</taxon>
        <taxon>Pseudomonadaceae</taxon>
        <taxon>Pseudomonas</taxon>
    </lineage>
</organism>
<dbReference type="InterPro" id="IPR050585">
    <property type="entry name" value="Xaa-Pro_dipeptidyl-ppase/CocE"/>
</dbReference>
<dbReference type="Pfam" id="PF08530">
    <property type="entry name" value="PepX_C"/>
    <property type="match status" value="1"/>
</dbReference>
<protein>
    <submittedName>
        <fullName evidence="4">Hydrolase CocE/NonD family protein</fullName>
    </submittedName>
</protein>
<reference evidence="4 5" key="1">
    <citation type="submission" date="2016-08" db="EMBL/GenBank/DDBJ databases">
        <title>Whole genome sequence of Pseudomonas graminis strain UASWS1507, a potential biological control agent for agriculture.</title>
        <authorList>
            <person name="Crovadore J."/>
            <person name="Calmin G."/>
            <person name="Chablais R."/>
            <person name="Cochard B."/>
            <person name="Lefort F."/>
        </authorList>
    </citation>
    <scope>NUCLEOTIDE SEQUENCE [LARGE SCALE GENOMIC DNA]</scope>
    <source>
        <strain evidence="4 5">UASWS1507</strain>
    </source>
</reference>
<sequence>MPRRTVLAGAVSIAFMSALGNVARATTIGDDVMKKTFPTRIYGNKSLPVPYRKAMPPEAPRARYMGFSPGQVVLPEGSVRRAGAKPLPVDIVLERDVAVKMRDGVTMYVDVFRPAKSGKYPALISWSPYGKQLGGQWLDDIHGRAGVPLEWVSELQKFEGADPAFWVEQGYVVLNPDPRGAYNSEGNISYWGRQLAEDGYDFIEWCAEQPWCSGKVGMAGNSWLAVSQWFIAAEKPPHLAAIAPWEGFSDHFRETGNRGGIPAPAFPEAIIQTFAGKNYIEDQPRMIIEQQLMSPYWEDKKARLERIQVPTYVVASYTNAAHTHGSFEGFRKLGSKDKWLRVNNTNEWLDFYTPKYEQELLKFFDHYLKGEANGWQDTPRVRICVLDPSGTDVVDRVEDAWPPTRVEAKSLYLNDSNGLIEEKPPHEGKTTYQVAPKGSVHFTYRFDQDVELIGYMKLRLWVEAEGANDMELSVTVEKRDSEGNPYNRELGEGMVGPVAATGLLRVSQRELDSANSTHFEPYLKHEREQLLKPGEVVPVEIGIWPMAMRYKRGEELYLTISAHQPMDTRFDMGFGAVPIEVAQDSFTYDPKQKVAVRSYGGKADTSPKAIGEQRVPTPVSCNQGRHVIHMGGQYDSHLLIPLVTI</sequence>
<evidence type="ECO:0000313" key="5">
    <source>
        <dbReference type="Proteomes" id="UP000095143"/>
    </source>
</evidence>
<dbReference type="AlphaFoldDB" id="A0A1C2EG50"/>
<dbReference type="InterPro" id="IPR000383">
    <property type="entry name" value="Xaa-Pro-like_dom"/>
</dbReference>
<dbReference type="Gene3D" id="2.60.120.260">
    <property type="entry name" value="Galactose-binding domain-like"/>
    <property type="match status" value="1"/>
</dbReference>
<dbReference type="Gene3D" id="3.40.50.1820">
    <property type="entry name" value="alpha/beta hydrolase"/>
    <property type="match status" value="1"/>
</dbReference>
<dbReference type="InterPro" id="IPR008979">
    <property type="entry name" value="Galactose-bd-like_sf"/>
</dbReference>
<evidence type="ECO:0000313" key="4">
    <source>
        <dbReference type="EMBL" id="OCX25916.1"/>
    </source>
</evidence>
<dbReference type="PANTHER" id="PTHR43056:SF10">
    <property type="entry name" value="COCE_NOND FAMILY, PUTATIVE (AFU_ORTHOLOGUE AFUA_7G00600)-RELATED"/>
    <property type="match status" value="1"/>
</dbReference>
<evidence type="ECO:0000259" key="3">
    <source>
        <dbReference type="SMART" id="SM00939"/>
    </source>
</evidence>
<accession>A0A1C2EG50</accession>
<evidence type="ECO:0000256" key="2">
    <source>
        <dbReference type="SAM" id="SignalP"/>
    </source>
</evidence>
<feature type="chain" id="PRO_5008660565" evidence="2">
    <location>
        <begin position="26"/>
        <end position="645"/>
    </location>
</feature>
<dbReference type="OrthoDB" id="9806163at2"/>
<dbReference type="NCBIfam" id="TIGR00976">
    <property type="entry name" value="CocE_NonD"/>
    <property type="match status" value="1"/>
</dbReference>
<dbReference type="EMBL" id="MDEN01000038">
    <property type="protein sequence ID" value="OCX25916.1"/>
    <property type="molecule type" value="Genomic_DNA"/>
</dbReference>
<dbReference type="InterPro" id="IPR029058">
    <property type="entry name" value="AB_hydrolase_fold"/>
</dbReference>
<feature type="signal peptide" evidence="2">
    <location>
        <begin position="1"/>
        <end position="25"/>
    </location>
</feature>
<dbReference type="Gene3D" id="1.10.3020.20">
    <property type="match status" value="1"/>
</dbReference>
<keyword evidence="2" id="KW-0732">Signal</keyword>
<proteinExistence type="predicted"/>
<dbReference type="InterPro" id="IPR005674">
    <property type="entry name" value="CocE/Ser_esterase"/>
</dbReference>
<name>A0A1C2EG50_9PSED</name>
<dbReference type="PANTHER" id="PTHR43056">
    <property type="entry name" value="PEPTIDASE S9 PROLYL OLIGOPEPTIDASE"/>
    <property type="match status" value="1"/>
</dbReference>
<comment type="caution">
    <text evidence="4">The sequence shown here is derived from an EMBL/GenBank/DDBJ whole genome shotgun (WGS) entry which is preliminary data.</text>
</comment>
<dbReference type="Pfam" id="PF02129">
    <property type="entry name" value="Peptidase_S15"/>
    <property type="match status" value="1"/>
</dbReference>
<dbReference type="SUPFAM" id="SSF53474">
    <property type="entry name" value="alpha/beta-Hydrolases"/>
    <property type="match status" value="1"/>
</dbReference>